<name>V9ERV5_PHYNI</name>
<dbReference type="AlphaFoldDB" id="V9ERV5"/>
<evidence type="ECO:0000313" key="2">
    <source>
        <dbReference type="Proteomes" id="UP000018721"/>
    </source>
</evidence>
<reference evidence="1 2" key="1">
    <citation type="submission" date="2013-11" db="EMBL/GenBank/DDBJ databases">
        <title>The Genome Sequence of Phytophthora parasitica P1569.</title>
        <authorList>
            <consortium name="The Broad Institute Genomics Platform"/>
            <person name="Russ C."/>
            <person name="Tyler B."/>
            <person name="Panabieres F."/>
            <person name="Shan W."/>
            <person name="Tripathy S."/>
            <person name="Grunwald N."/>
            <person name="Machado M."/>
            <person name="Johnson C.S."/>
            <person name="Arredondo F."/>
            <person name="Hong C."/>
            <person name="Coffey M."/>
            <person name="Young S.K."/>
            <person name="Zeng Q."/>
            <person name="Gargeya S."/>
            <person name="Fitzgerald M."/>
            <person name="Abouelleil A."/>
            <person name="Alvarado L."/>
            <person name="Chapman S.B."/>
            <person name="Gainer-Dewar J."/>
            <person name="Goldberg J."/>
            <person name="Griggs A."/>
            <person name="Gujja S."/>
            <person name="Hansen M."/>
            <person name="Howarth C."/>
            <person name="Imamovic A."/>
            <person name="Ireland A."/>
            <person name="Larimer J."/>
            <person name="McCowan C."/>
            <person name="Murphy C."/>
            <person name="Pearson M."/>
            <person name="Poon T.W."/>
            <person name="Priest M."/>
            <person name="Roberts A."/>
            <person name="Saif S."/>
            <person name="Shea T."/>
            <person name="Sykes S."/>
            <person name="Wortman J."/>
            <person name="Nusbaum C."/>
            <person name="Birren B."/>
        </authorList>
    </citation>
    <scope>NUCLEOTIDE SEQUENCE [LARGE SCALE GENOMIC DNA]</scope>
    <source>
        <strain evidence="1 2">P1569</strain>
    </source>
</reference>
<protein>
    <submittedName>
        <fullName evidence="1">Uncharacterized protein</fullName>
    </submittedName>
</protein>
<sequence>MEGREWNGANYEEEKSNFLEKLSSPEATVQASKAANGKWDKKKRLVQKLKAAREYLQPKLQLSALVFSKATLVIYSDFFQTFDKVIYIARQF</sequence>
<proteinExistence type="predicted"/>
<dbReference type="Proteomes" id="UP000018721">
    <property type="component" value="Unassembled WGS sequence"/>
</dbReference>
<comment type="caution">
    <text evidence="1">The sequence shown here is derived from an EMBL/GenBank/DDBJ whole genome shotgun (WGS) entry which is preliminary data.</text>
</comment>
<dbReference type="HOGENOM" id="CLU_2417987_0_0_1"/>
<accession>V9ERV5</accession>
<dbReference type="EMBL" id="ANIZ01002261">
    <property type="protein sequence ID" value="ETI41581.1"/>
    <property type="molecule type" value="Genomic_DNA"/>
</dbReference>
<evidence type="ECO:0000313" key="1">
    <source>
        <dbReference type="EMBL" id="ETI41581.1"/>
    </source>
</evidence>
<keyword evidence="2" id="KW-1185">Reference proteome</keyword>
<dbReference type="OrthoDB" id="10298097at2759"/>
<gene>
    <name evidence="1" type="ORF">F443_13205</name>
</gene>
<organism evidence="1 2">
    <name type="scientific">Phytophthora nicotianae P1569</name>
    <dbReference type="NCBI Taxonomy" id="1317065"/>
    <lineage>
        <taxon>Eukaryota</taxon>
        <taxon>Sar</taxon>
        <taxon>Stramenopiles</taxon>
        <taxon>Oomycota</taxon>
        <taxon>Peronosporomycetes</taxon>
        <taxon>Peronosporales</taxon>
        <taxon>Peronosporaceae</taxon>
        <taxon>Phytophthora</taxon>
    </lineage>
</organism>